<dbReference type="OrthoDB" id="9795222at2"/>
<dbReference type="InterPro" id="IPR000743">
    <property type="entry name" value="Glyco_hydro_28"/>
</dbReference>
<keyword evidence="2 4" id="KW-0378">Hydrolase</keyword>
<dbReference type="PANTHER" id="PTHR31339">
    <property type="entry name" value="PECTIN LYASE-RELATED"/>
    <property type="match status" value="1"/>
</dbReference>
<dbReference type="EMBL" id="CP029463">
    <property type="protein sequence ID" value="AWM15005.1"/>
    <property type="molecule type" value="Genomic_DNA"/>
</dbReference>
<evidence type="ECO:0000256" key="1">
    <source>
        <dbReference type="ARBA" id="ARBA00008834"/>
    </source>
</evidence>
<dbReference type="PANTHER" id="PTHR31339:SF9">
    <property type="entry name" value="PLASMIN AND FIBRONECTIN-BINDING PROTEIN A"/>
    <property type="match status" value="1"/>
</dbReference>
<dbReference type="GO" id="GO:0004650">
    <property type="term" value="F:polygalacturonase activity"/>
    <property type="evidence" value="ECO:0007669"/>
    <property type="project" value="InterPro"/>
</dbReference>
<dbReference type="Proteomes" id="UP000245429">
    <property type="component" value="Chromosome"/>
</dbReference>
<evidence type="ECO:0000256" key="2">
    <source>
        <dbReference type="ARBA" id="ARBA00022801"/>
    </source>
</evidence>
<dbReference type="Pfam" id="PF00295">
    <property type="entry name" value="Glyco_hydro_28"/>
    <property type="match status" value="1"/>
</dbReference>
<dbReference type="RefSeq" id="WP_109570343.1">
    <property type="nucleotide sequence ID" value="NZ_CP029463.1"/>
</dbReference>
<evidence type="ECO:0000256" key="4">
    <source>
        <dbReference type="RuleBase" id="RU361169"/>
    </source>
</evidence>
<sequence>MKKNKILVFVIACGLLFGACNQSEKESAEPKVAETQTKESEPWGAIYDSLVNLKEPVFKQERFDITKYGAVADGKTMCTNAFREAIKAAVANGGGMVIVPVGKFLTGSIHLESNICLHLEEGAEILFSKNANDFLPLVTTSFEGLELMNYSPFIYAYNKKNIAITGKGILNGQANETNWWPWKGSTSEGFAYGYKEGQPSQKDSLNLPALMKMADDNVPVQERIFGKGHFLRPNFIEPSSCENVLIKDVKIINAPFWVIHPLKCNKVIVDGVTIESHGPNNDGCDPEYSKNVVIKNCVFNTGDDCIAIKAGRDNEGRRTAIPSENILVKDCKMIDGHGGVVIGSEMSAGVKNIFVEDCEMDSPNLERVIRIKTNTRRGGVVDGVYVRNLNVGTVKESVLKINMRYAIYGNQTGDFIPEIRNIVLENVKVNDGGKYAIMALGHEKSPIENVTFNNVTIEKVQEGYLLENIENLNLINTKINR</sequence>
<dbReference type="SMART" id="SM00710">
    <property type="entry name" value="PbH1"/>
    <property type="match status" value="6"/>
</dbReference>
<dbReference type="InterPro" id="IPR011050">
    <property type="entry name" value="Pectin_lyase_fold/virulence"/>
</dbReference>
<proteinExistence type="inferred from homology"/>
<dbReference type="Gene3D" id="2.160.20.10">
    <property type="entry name" value="Single-stranded right-handed beta-helix, Pectin lyase-like"/>
    <property type="match status" value="1"/>
</dbReference>
<dbReference type="InterPro" id="IPR051801">
    <property type="entry name" value="GH28_Enzymes"/>
</dbReference>
<protein>
    <submittedName>
        <fullName evidence="5">Glycoside hydrolase</fullName>
    </submittedName>
</protein>
<keyword evidence="6" id="KW-1185">Reference proteome</keyword>
<evidence type="ECO:0000313" key="5">
    <source>
        <dbReference type="EMBL" id="AWM15005.1"/>
    </source>
</evidence>
<dbReference type="AlphaFoldDB" id="A0A2U8QYV6"/>
<evidence type="ECO:0000313" key="6">
    <source>
        <dbReference type="Proteomes" id="UP000245429"/>
    </source>
</evidence>
<dbReference type="GO" id="GO:0005975">
    <property type="term" value="P:carbohydrate metabolic process"/>
    <property type="evidence" value="ECO:0007669"/>
    <property type="project" value="InterPro"/>
</dbReference>
<dbReference type="InterPro" id="IPR012334">
    <property type="entry name" value="Pectin_lyas_fold"/>
</dbReference>
<reference evidence="5 6" key="1">
    <citation type="submission" date="2018-05" db="EMBL/GenBank/DDBJ databases">
        <title>Flavobacterium sp. MEBiC07310.</title>
        <authorList>
            <person name="Baek K."/>
        </authorList>
    </citation>
    <scope>NUCLEOTIDE SEQUENCE [LARGE SCALE GENOMIC DNA]</scope>
    <source>
        <strain evidence="5 6">MEBiC07310</strain>
    </source>
</reference>
<name>A0A2U8QYV6_9FLAO</name>
<dbReference type="SUPFAM" id="SSF51126">
    <property type="entry name" value="Pectin lyase-like"/>
    <property type="match status" value="1"/>
</dbReference>
<gene>
    <name evidence="5" type="ORF">DI487_14850</name>
</gene>
<accession>A0A2U8QYV6</accession>
<dbReference type="PROSITE" id="PS00502">
    <property type="entry name" value="POLYGALACTURONASE"/>
    <property type="match status" value="1"/>
</dbReference>
<evidence type="ECO:0000256" key="3">
    <source>
        <dbReference type="ARBA" id="ARBA00023295"/>
    </source>
</evidence>
<dbReference type="PROSITE" id="PS51257">
    <property type="entry name" value="PROKAR_LIPOPROTEIN"/>
    <property type="match status" value="1"/>
</dbReference>
<comment type="similarity">
    <text evidence="1 4">Belongs to the glycosyl hydrolase 28 family.</text>
</comment>
<dbReference type="KEGG" id="fse:DI487_14850"/>
<dbReference type="InterPro" id="IPR006626">
    <property type="entry name" value="PbH1"/>
</dbReference>
<organism evidence="5 6">
    <name type="scientific">Flavobacterium sediminis</name>
    <dbReference type="NCBI Taxonomy" id="2201181"/>
    <lineage>
        <taxon>Bacteria</taxon>
        <taxon>Pseudomonadati</taxon>
        <taxon>Bacteroidota</taxon>
        <taxon>Flavobacteriia</taxon>
        <taxon>Flavobacteriales</taxon>
        <taxon>Flavobacteriaceae</taxon>
        <taxon>Flavobacterium</taxon>
    </lineage>
</organism>
<keyword evidence="3 4" id="KW-0326">Glycosidase</keyword>